<gene>
    <name evidence="5 7" type="primary">msrA</name>
    <name evidence="7" type="ORF">FCL54_10595</name>
</gene>
<dbReference type="NCBIfam" id="TIGR00401">
    <property type="entry name" value="msrA"/>
    <property type="match status" value="1"/>
</dbReference>
<name>A0A5R9F522_9BACL</name>
<dbReference type="OrthoDB" id="4174719at2"/>
<keyword evidence="8" id="KW-1185">Reference proteome</keyword>
<evidence type="ECO:0000313" key="8">
    <source>
        <dbReference type="Proteomes" id="UP000308230"/>
    </source>
</evidence>
<dbReference type="HAMAP" id="MF_01401">
    <property type="entry name" value="MsrA"/>
    <property type="match status" value="1"/>
</dbReference>
<keyword evidence="2 5" id="KW-0560">Oxidoreductase</keyword>
<dbReference type="InterPro" id="IPR002569">
    <property type="entry name" value="Met_Sox_Rdtase_MsrA_dom"/>
</dbReference>
<sequence>MKATFGAGCFWGVEAVFKELEGVISTQVGYMGGTLAHPTYEQVCTNETGHAEVVEIKYNPLRISYEDLLEVFWNSHNPTSLNRQGEDRGSQYRSAIFFHDAEQEKTAHASKEKKGVEGTFKKPIVTEISRASEFYRAEEYHQNYFEKNGVAACSI</sequence>
<feature type="domain" description="Peptide methionine sulphoxide reductase MsrA" evidence="6">
    <location>
        <begin position="2"/>
        <end position="153"/>
    </location>
</feature>
<comment type="similarity">
    <text evidence="1 5">Belongs to the MsrA Met sulfoxide reductase family.</text>
</comment>
<dbReference type="PANTHER" id="PTHR43774:SF1">
    <property type="entry name" value="PEPTIDE METHIONINE SULFOXIDE REDUCTASE MSRA 2"/>
    <property type="match status" value="1"/>
</dbReference>
<dbReference type="GO" id="GO:0008113">
    <property type="term" value="F:peptide-methionine (S)-S-oxide reductase activity"/>
    <property type="evidence" value="ECO:0007669"/>
    <property type="project" value="UniProtKB-UniRule"/>
</dbReference>
<dbReference type="InterPro" id="IPR036509">
    <property type="entry name" value="Met_Sox_Rdtase_MsrA_sf"/>
</dbReference>
<comment type="caution">
    <text evidence="7">The sequence shown here is derived from an EMBL/GenBank/DDBJ whole genome shotgun (WGS) entry which is preliminary data.</text>
</comment>
<dbReference type="SUPFAM" id="SSF55068">
    <property type="entry name" value="Peptide methionine sulfoxide reductase"/>
    <property type="match status" value="1"/>
</dbReference>
<evidence type="ECO:0000256" key="3">
    <source>
        <dbReference type="ARBA" id="ARBA00047806"/>
    </source>
</evidence>
<feature type="active site" evidence="5">
    <location>
        <position position="9"/>
    </location>
</feature>
<dbReference type="EC" id="1.8.4.11" evidence="5"/>
<comment type="catalytic activity">
    <reaction evidence="3 5">
        <text>L-methionyl-[protein] + [thioredoxin]-disulfide + H2O = L-methionyl-(S)-S-oxide-[protein] + [thioredoxin]-dithiol</text>
        <dbReference type="Rhea" id="RHEA:14217"/>
        <dbReference type="Rhea" id="RHEA-COMP:10698"/>
        <dbReference type="Rhea" id="RHEA-COMP:10700"/>
        <dbReference type="Rhea" id="RHEA-COMP:12313"/>
        <dbReference type="Rhea" id="RHEA-COMP:12315"/>
        <dbReference type="ChEBI" id="CHEBI:15377"/>
        <dbReference type="ChEBI" id="CHEBI:16044"/>
        <dbReference type="ChEBI" id="CHEBI:29950"/>
        <dbReference type="ChEBI" id="CHEBI:44120"/>
        <dbReference type="ChEBI" id="CHEBI:50058"/>
        <dbReference type="EC" id="1.8.4.11"/>
    </reaction>
</comment>
<comment type="catalytic activity">
    <reaction evidence="4 5">
        <text>[thioredoxin]-disulfide + L-methionine + H2O = L-methionine (S)-S-oxide + [thioredoxin]-dithiol</text>
        <dbReference type="Rhea" id="RHEA:19993"/>
        <dbReference type="Rhea" id="RHEA-COMP:10698"/>
        <dbReference type="Rhea" id="RHEA-COMP:10700"/>
        <dbReference type="ChEBI" id="CHEBI:15377"/>
        <dbReference type="ChEBI" id="CHEBI:29950"/>
        <dbReference type="ChEBI" id="CHEBI:50058"/>
        <dbReference type="ChEBI" id="CHEBI:57844"/>
        <dbReference type="ChEBI" id="CHEBI:58772"/>
        <dbReference type="EC" id="1.8.4.11"/>
    </reaction>
</comment>
<organism evidence="7 8">
    <name type="scientific">Exobacillus caeni</name>
    <dbReference type="NCBI Taxonomy" id="2574798"/>
    <lineage>
        <taxon>Bacteria</taxon>
        <taxon>Bacillati</taxon>
        <taxon>Bacillota</taxon>
        <taxon>Bacilli</taxon>
        <taxon>Bacillales</taxon>
        <taxon>Guptibacillaceae</taxon>
        <taxon>Exobacillus</taxon>
    </lineage>
</organism>
<evidence type="ECO:0000256" key="4">
    <source>
        <dbReference type="ARBA" id="ARBA00048782"/>
    </source>
</evidence>
<dbReference type="PANTHER" id="PTHR43774">
    <property type="entry name" value="PEPTIDE METHIONINE SULFOXIDE REDUCTASE"/>
    <property type="match status" value="1"/>
</dbReference>
<dbReference type="AlphaFoldDB" id="A0A5R9F522"/>
<dbReference type="EMBL" id="SWLG01000006">
    <property type="protein sequence ID" value="TLS37579.1"/>
    <property type="molecule type" value="Genomic_DNA"/>
</dbReference>
<dbReference type="Pfam" id="PF01625">
    <property type="entry name" value="PMSR"/>
    <property type="match status" value="1"/>
</dbReference>
<accession>A0A5R9F522</accession>
<evidence type="ECO:0000259" key="6">
    <source>
        <dbReference type="Pfam" id="PF01625"/>
    </source>
</evidence>
<dbReference type="Gene3D" id="3.30.1060.10">
    <property type="entry name" value="Peptide methionine sulphoxide reductase MsrA"/>
    <property type="match status" value="1"/>
</dbReference>
<reference evidence="7 8" key="1">
    <citation type="submission" date="2019-04" db="EMBL/GenBank/DDBJ databases">
        <title>Bacillus caeni sp. nov., a bacterium isolated from mangrove sediment.</title>
        <authorList>
            <person name="Huang H."/>
            <person name="Mo K."/>
            <person name="Hu Y."/>
        </authorList>
    </citation>
    <scope>NUCLEOTIDE SEQUENCE [LARGE SCALE GENOMIC DNA]</scope>
    <source>
        <strain evidence="7 8">HB172195</strain>
    </source>
</reference>
<evidence type="ECO:0000256" key="5">
    <source>
        <dbReference type="HAMAP-Rule" id="MF_01401"/>
    </source>
</evidence>
<dbReference type="GO" id="GO:0033744">
    <property type="term" value="F:L-methionine:thioredoxin-disulfide S-oxidoreductase activity"/>
    <property type="evidence" value="ECO:0007669"/>
    <property type="project" value="RHEA"/>
</dbReference>
<proteinExistence type="inferred from homology"/>
<evidence type="ECO:0000256" key="1">
    <source>
        <dbReference type="ARBA" id="ARBA00005591"/>
    </source>
</evidence>
<evidence type="ECO:0000256" key="2">
    <source>
        <dbReference type="ARBA" id="ARBA00023002"/>
    </source>
</evidence>
<evidence type="ECO:0000313" key="7">
    <source>
        <dbReference type="EMBL" id="TLS37579.1"/>
    </source>
</evidence>
<dbReference type="RefSeq" id="WP_138126140.1">
    <property type="nucleotide sequence ID" value="NZ_SWLG01000006.1"/>
</dbReference>
<protein>
    <recommendedName>
        <fullName evidence="5">Peptide methionine sulfoxide reductase MsrA</fullName>
        <shortName evidence="5">Protein-methionine-S-oxide reductase</shortName>
        <ecNumber evidence="5">1.8.4.11</ecNumber>
    </recommendedName>
    <alternativeName>
        <fullName evidence="5">Peptide-methionine (S)-S-oxide reductase</fullName>
        <shortName evidence="5">Peptide Met(O) reductase</shortName>
    </alternativeName>
</protein>
<dbReference type="Proteomes" id="UP000308230">
    <property type="component" value="Unassembled WGS sequence"/>
</dbReference>
<comment type="function">
    <text evidence="5">Has an important function as a repair enzyme for proteins that have been inactivated by oxidation. Catalyzes the reversible oxidation-reduction of methionine sulfoxide in proteins to methionine.</text>
</comment>